<dbReference type="GO" id="GO:1902975">
    <property type="term" value="P:mitotic DNA replication initiation"/>
    <property type="evidence" value="ECO:0007669"/>
    <property type="project" value="TreeGrafter"/>
</dbReference>
<evidence type="ECO:0000313" key="2">
    <source>
        <dbReference type="EMBL" id="CAD5231116.1"/>
    </source>
</evidence>
<proteinExistence type="inferred from homology"/>
<evidence type="ECO:0000313" key="5">
    <source>
        <dbReference type="Proteomes" id="UP000659654"/>
    </source>
</evidence>
<accession>A0A1I7RTQ3</accession>
<dbReference type="PANTHER" id="PTHR22768">
    <property type="entry name" value="DNA REPLICATION COMPLEX GINS PROTEIN PSF3"/>
    <property type="match status" value="1"/>
</dbReference>
<dbReference type="AlphaFoldDB" id="A0A1I7RTQ3"/>
<keyword evidence="1" id="KW-0235">DNA replication</keyword>
<comment type="subunit">
    <text evidence="1">Component of the GINS complex.</text>
</comment>
<reference evidence="3" key="2">
    <citation type="submission" date="2020-08" db="EMBL/GenBank/DDBJ databases">
        <authorList>
            <person name="Kikuchi T."/>
        </authorList>
    </citation>
    <scope>NUCLEOTIDE SEQUENCE</scope>
    <source>
        <strain evidence="2">Ka4C1</strain>
    </source>
</reference>
<gene>
    <name evidence="2" type="ORF">BXYJ_LOCUS11320</name>
</gene>
<sequence length="209" mass="24480">MGTNALRREANARYNKWKMDNAIWVEEDYLDLDDIIASHTHVQCLLGPQTTKEVLPYAQIHPNTTIPPRGIKGNISVWLLKDLPFAELVMPTTYTAASKQILQAGPWVLNFETDKRFFYELGLHIADVLRNDGRNHHAQELIKVLRDTYVARQKRIFPLTVDKDSRPTKLSQLEARLFFKGQYSESRFKEWWSGIPKEKKNIKKRFKRE</sequence>
<dbReference type="WBParaSite" id="BXY_0410800.1">
    <property type="protein sequence ID" value="BXY_0410800.1"/>
    <property type="gene ID" value="BXY_0410800"/>
</dbReference>
<reference evidence="6" key="1">
    <citation type="submission" date="2016-11" db="UniProtKB">
        <authorList>
            <consortium name="WormBaseParasite"/>
        </authorList>
    </citation>
    <scope>IDENTIFICATION</scope>
</reference>
<comment type="function">
    <text evidence="1">The GINS complex plays an essential role in the initiation of DNA replication.</text>
</comment>
<dbReference type="Proteomes" id="UP000095284">
    <property type="component" value="Unplaced"/>
</dbReference>
<protein>
    <recommendedName>
        <fullName evidence="1">DNA replication complex GINS protein PSF3</fullName>
    </recommendedName>
</protein>
<dbReference type="PANTHER" id="PTHR22768:SF0">
    <property type="entry name" value="DNA REPLICATION COMPLEX GINS PROTEIN PSF3"/>
    <property type="match status" value="1"/>
</dbReference>
<dbReference type="InterPro" id="IPR010492">
    <property type="entry name" value="GINS_Psf3"/>
</dbReference>
<dbReference type="Proteomes" id="UP000582659">
    <property type="component" value="Unassembled WGS sequence"/>
</dbReference>
<name>A0A1I7RTQ3_BURXY</name>
<comment type="subcellular location">
    <subcellularLocation>
        <location evidence="1">Nucleus</location>
    </subcellularLocation>
</comment>
<dbReference type="Proteomes" id="UP000659654">
    <property type="component" value="Unassembled WGS sequence"/>
</dbReference>
<dbReference type="GO" id="GO:0000811">
    <property type="term" value="C:GINS complex"/>
    <property type="evidence" value="ECO:0007669"/>
    <property type="project" value="UniProtKB-UniRule"/>
</dbReference>
<comment type="similarity">
    <text evidence="1">Belongs to the GINS3/PSF3 family.</text>
</comment>
<dbReference type="OrthoDB" id="5788673at2759"/>
<dbReference type="InterPro" id="IPR038437">
    <property type="entry name" value="GINS_Psf3_sf"/>
</dbReference>
<dbReference type="EMBL" id="CAJFDI010000005">
    <property type="protein sequence ID" value="CAD5231116.1"/>
    <property type="molecule type" value="Genomic_DNA"/>
</dbReference>
<evidence type="ECO:0000313" key="6">
    <source>
        <dbReference type="WBParaSite" id="BXY_0410800.1"/>
    </source>
</evidence>
<dbReference type="EMBL" id="CAJFCV020000005">
    <property type="protein sequence ID" value="CAG9122222.1"/>
    <property type="molecule type" value="Genomic_DNA"/>
</dbReference>
<evidence type="ECO:0000256" key="1">
    <source>
        <dbReference type="RuleBase" id="RU367161"/>
    </source>
</evidence>
<evidence type="ECO:0000313" key="3">
    <source>
        <dbReference type="EMBL" id="CAG9122222.1"/>
    </source>
</evidence>
<keyword evidence="1" id="KW-0539">Nucleus</keyword>
<organism evidence="4 6">
    <name type="scientific">Bursaphelenchus xylophilus</name>
    <name type="common">Pinewood nematode worm</name>
    <name type="synonym">Aphelenchoides xylophilus</name>
    <dbReference type="NCBI Taxonomy" id="6326"/>
    <lineage>
        <taxon>Eukaryota</taxon>
        <taxon>Metazoa</taxon>
        <taxon>Ecdysozoa</taxon>
        <taxon>Nematoda</taxon>
        <taxon>Chromadorea</taxon>
        <taxon>Rhabditida</taxon>
        <taxon>Tylenchina</taxon>
        <taxon>Tylenchomorpha</taxon>
        <taxon>Aphelenchoidea</taxon>
        <taxon>Aphelenchoididae</taxon>
        <taxon>Bursaphelenchus</taxon>
    </lineage>
</organism>
<dbReference type="SMR" id="A0A1I7RTQ3"/>
<dbReference type="SUPFAM" id="SSF158573">
    <property type="entry name" value="GINS helical bundle-like"/>
    <property type="match status" value="1"/>
</dbReference>
<evidence type="ECO:0000313" key="4">
    <source>
        <dbReference type="Proteomes" id="UP000095284"/>
    </source>
</evidence>
<dbReference type="InterPro" id="IPR036224">
    <property type="entry name" value="GINS_bundle-like_dom_sf"/>
</dbReference>
<keyword evidence="5" id="KW-1185">Reference proteome</keyword>
<dbReference type="Gene3D" id="1.20.58.2050">
    <property type="match status" value="1"/>
</dbReference>